<keyword evidence="2" id="KW-1185">Reference proteome</keyword>
<accession>A0ACC1LIU1</accession>
<dbReference type="Proteomes" id="UP001140096">
    <property type="component" value="Unassembled WGS sequence"/>
</dbReference>
<proteinExistence type="predicted"/>
<comment type="caution">
    <text evidence="1">The sequence shown here is derived from an EMBL/GenBank/DDBJ whole genome shotgun (WGS) entry which is preliminary data.</text>
</comment>
<dbReference type="EMBL" id="JANBUP010000914">
    <property type="protein sequence ID" value="KAJ2809752.1"/>
    <property type="molecule type" value="Genomic_DNA"/>
</dbReference>
<organism evidence="1 2">
    <name type="scientific">Coemansia furcata</name>
    <dbReference type="NCBI Taxonomy" id="417177"/>
    <lineage>
        <taxon>Eukaryota</taxon>
        <taxon>Fungi</taxon>
        <taxon>Fungi incertae sedis</taxon>
        <taxon>Zoopagomycota</taxon>
        <taxon>Kickxellomycotina</taxon>
        <taxon>Kickxellomycetes</taxon>
        <taxon>Kickxellales</taxon>
        <taxon>Kickxellaceae</taxon>
        <taxon>Coemansia</taxon>
    </lineage>
</organism>
<name>A0ACC1LIU1_9FUNG</name>
<evidence type="ECO:0000313" key="2">
    <source>
        <dbReference type="Proteomes" id="UP001140096"/>
    </source>
</evidence>
<protein>
    <submittedName>
        <fullName evidence="1">Uncharacterized protein</fullName>
    </submittedName>
</protein>
<evidence type="ECO:0000313" key="1">
    <source>
        <dbReference type="EMBL" id="KAJ2809752.1"/>
    </source>
</evidence>
<sequence length="963" mass="107617">MLRIAIGCHLTRHSASLGAAQLARRSVDLASKVDSLRTISTSAICEGRPRQYADHSRYPRPRSTRPERPEKIATDALMDELNEAPKTGAELINSIRVTDDEVAKIFNSIMGSGQRQLLDEQSLRHKTRTEFLEMRRKAKEKLNESSAGDAPISKKPVEESKEKGDKAPDTPAIVSVSDTILDQMAYVDTRHIREIEEAKRAVIASVDSALVDKLQDRVHAAAHATATRSDDPITKPTDLSVTEQYSDRDGAQPVDLSADLTLAEFNHVIYANTLGGRAEEAMRAYALLRESGIKPDQATFANLTIALAKSGDLEGAVAMFKALETEGLEPNVYSYGTLIRAYMEFDRIDDSFRVYEMMKAREVWPNLPVYNSLIVASLKVGDLKRAWGVFEHLRYTIAKPDEISFSIMIHACAKNGEVEKAMNLLDEMVSNKLTLSDVTFNSLIHACAVRPDYFDEGFRLLQLMESYGFQPDFFTYNTLLYACARKKNLGLARNIFREMLGRSMKEDHRDLVKIDQVTISNMMWAYSSYLSPVKTCSWKVAKRFESLALETLVAVKSEESNPGSSESKDSLSKHERTIYDIVAATRFIDMQANVARATKGLLDGSSNNSNTLGETPSQQILDLVSMLMPAEIPVAHNGIGSEAKRLMTLYVDVLKGKVNTRLLNAYLSAMVCNGRFEDAWRIFLGDYKRFNVSKDGWTFQTMIRLCARTRDVPSAWRLWDEFKAWRVDVEKALQTPGHETLKSLPTKVYRSEGDDGATVSANQQSQHNAEGDAAAFARVSQGMLAVAERLEFPGDNALPTVVGGGSLAVISSDRENARKPLGCDMSTEHAIYIEMVTLLGSCGDFRAAVHLIREEKNNILEHSHNPTMDDVNSVYQNAIVAGDKHSAMDIRALCMQKPAHQARRALNRKWGTSFSWDMTDSQQKSMSRRLPESFRRHQAPFSKGGEYVKTQQRRQGDTKQKTD</sequence>
<reference evidence="1" key="1">
    <citation type="submission" date="2022-07" db="EMBL/GenBank/DDBJ databases">
        <title>Phylogenomic reconstructions and comparative analyses of Kickxellomycotina fungi.</title>
        <authorList>
            <person name="Reynolds N.K."/>
            <person name="Stajich J.E."/>
            <person name="Barry K."/>
            <person name="Grigoriev I.V."/>
            <person name="Crous P."/>
            <person name="Smith M.E."/>
        </authorList>
    </citation>
    <scope>NUCLEOTIDE SEQUENCE</scope>
    <source>
        <strain evidence="1">CBS 102833</strain>
    </source>
</reference>
<gene>
    <name evidence="1" type="ORF">H4S07_003079</name>
</gene>